<organism evidence="2 3">
    <name type="scientific">Robbsia andropogonis</name>
    <dbReference type="NCBI Taxonomy" id="28092"/>
    <lineage>
        <taxon>Bacteria</taxon>
        <taxon>Pseudomonadati</taxon>
        <taxon>Pseudomonadota</taxon>
        <taxon>Betaproteobacteria</taxon>
        <taxon>Burkholderiales</taxon>
        <taxon>Burkholderiaceae</taxon>
        <taxon>Robbsia</taxon>
    </lineage>
</organism>
<accession>A0A0F5K366</accession>
<feature type="transmembrane region" description="Helical" evidence="1">
    <location>
        <begin position="109"/>
        <end position="131"/>
    </location>
</feature>
<dbReference type="STRING" id="28092.WM40_06975"/>
<dbReference type="InterPro" id="IPR010721">
    <property type="entry name" value="UstE-like"/>
</dbReference>
<dbReference type="EMBL" id="LAQU01000005">
    <property type="protein sequence ID" value="KKB64324.1"/>
    <property type="molecule type" value="Genomic_DNA"/>
</dbReference>
<dbReference type="Gene3D" id="1.20.120.1630">
    <property type="match status" value="1"/>
</dbReference>
<keyword evidence="1" id="KW-0812">Transmembrane</keyword>
<gene>
    <name evidence="2" type="ORF">WM40_06975</name>
</gene>
<comment type="caution">
    <text evidence="2">The sequence shown here is derived from an EMBL/GenBank/DDBJ whole genome shotgun (WGS) entry which is preliminary data.</text>
</comment>
<keyword evidence="1" id="KW-0472">Membrane</keyword>
<dbReference type="PROSITE" id="PS50244">
    <property type="entry name" value="S5A_REDUCTASE"/>
    <property type="match status" value="1"/>
</dbReference>
<dbReference type="PANTHER" id="PTHR32251:SF17">
    <property type="entry name" value="STEROID 5-ALPHA REDUCTASE C-TERMINAL DOMAIN-CONTAINING PROTEIN"/>
    <property type="match status" value="1"/>
</dbReference>
<dbReference type="AlphaFoldDB" id="A0A0F5K366"/>
<protein>
    <submittedName>
        <fullName evidence="2">Uncharacterized protein</fullName>
    </submittedName>
</protein>
<evidence type="ECO:0000313" key="3">
    <source>
        <dbReference type="Proteomes" id="UP000033618"/>
    </source>
</evidence>
<dbReference type="Pfam" id="PF06966">
    <property type="entry name" value="DUF1295"/>
    <property type="match status" value="1"/>
</dbReference>
<feature type="transmembrane region" description="Helical" evidence="1">
    <location>
        <begin position="215"/>
        <end position="236"/>
    </location>
</feature>
<dbReference type="PATRIC" id="fig|28092.6.peg.1647"/>
<dbReference type="GO" id="GO:0016020">
    <property type="term" value="C:membrane"/>
    <property type="evidence" value="ECO:0007669"/>
    <property type="project" value="TreeGrafter"/>
</dbReference>
<evidence type="ECO:0000256" key="1">
    <source>
        <dbReference type="SAM" id="Phobius"/>
    </source>
</evidence>
<keyword evidence="3" id="KW-1185">Reference proteome</keyword>
<proteinExistence type="predicted"/>
<keyword evidence="1" id="KW-1133">Transmembrane helix</keyword>
<name>A0A0F5K366_9BURK</name>
<dbReference type="PANTHER" id="PTHR32251">
    <property type="entry name" value="3-OXO-5-ALPHA-STEROID 4-DEHYDROGENASE"/>
    <property type="match status" value="1"/>
</dbReference>
<feature type="transmembrane region" description="Helical" evidence="1">
    <location>
        <begin position="63"/>
        <end position="82"/>
    </location>
</feature>
<sequence>MAWAVLAGVMGVAWIAAVRTGNHGWIDVFWSYGIGIVGVGASFVPVMYAMASPSTTVDAWPRAALAAAMVAVWAIRLGTHIARRSLRGKDDPRYAQLRKEWGARYRMHLFGFLQIQALAGVPLVVAVMLTAGRAVPFADWRDGVGVVVFLIAWRGEAIADFQLRQFSRGAHAAGSVCDVGLWRWSRHPNYFFECLLWCVWPLIACAPLTAPWSVLTLLAPLLMYVLLAHVSGIPPLEAHMARSRGAVWNAYAARTSAFWPRRPAS</sequence>
<dbReference type="Proteomes" id="UP000033618">
    <property type="component" value="Unassembled WGS sequence"/>
</dbReference>
<reference evidence="2 3" key="1">
    <citation type="submission" date="2015-03" db="EMBL/GenBank/DDBJ databases">
        <title>Draft Genome Sequence of Burkholderia andropogonis type strain ICMP2807, isolated from Sorghum bicolor.</title>
        <authorList>
            <person name="Lopes-Santos L."/>
            <person name="Castro D.B."/>
            <person name="Ottoboni L.M."/>
            <person name="Park D."/>
            <person name="Weirc B.S."/>
            <person name="Destefano S.A."/>
        </authorList>
    </citation>
    <scope>NUCLEOTIDE SEQUENCE [LARGE SCALE GENOMIC DNA]</scope>
    <source>
        <strain evidence="2 3">ICMP2807</strain>
    </source>
</reference>
<feature type="transmembrane region" description="Helical" evidence="1">
    <location>
        <begin position="30"/>
        <end position="51"/>
    </location>
</feature>
<evidence type="ECO:0000313" key="2">
    <source>
        <dbReference type="EMBL" id="KKB64324.1"/>
    </source>
</evidence>
<dbReference type="OrthoDB" id="9779233at2"/>